<keyword evidence="3" id="KW-1185">Reference proteome</keyword>
<dbReference type="HOGENOM" id="CLU_037039_1_0_1"/>
<evidence type="ECO:0000313" key="3">
    <source>
        <dbReference type="Proteomes" id="UP000008698"/>
    </source>
</evidence>
<feature type="compositionally biased region" description="Basic and acidic residues" evidence="1">
    <location>
        <begin position="392"/>
        <end position="405"/>
    </location>
</feature>
<dbReference type="RefSeq" id="XP_003004587.1">
    <property type="nucleotide sequence ID" value="XM_003004541.1"/>
</dbReference>
<feature type="compositionally biased region" description="Pro residues" evidence="1">
    <location>
        <begin position="20"/>
        <end position="33"/>
    </location>
</feature>
<organism evidence="3">
    <name type="scientific">Verticillium alfalfae (strain VaMs.102 / ATCC MYA-4576 / FGSC 10136)</name>
    <name type="common">Verticillium wilt of alfalfa</name>
    <name type="synonym">Verticillium albo-atrum</name>
    <dbReference type="NCBI Taxonomy" id="526221"/>
    <lineage>
        <taxon>Eukaryota</taxon>
        <taxon>Fungi</taxon>
        <taxon>Dikarya</taxon>
        <taxon>Ascomycota</taxon>
        <taxon>Pezizomycotina</taxon>
        <taxon>Sordariomycetes</taxon>
        <taxon>Hypocreomycetidae</taxon>
        <taxon>Glomerellales</taxon>
        <taxon>Plectosphaerellaceae</taxon>
        <taxon>Verticillium</taxon>
    </lineage>
</organism>
<feature type="region of interest" description="Disordered" evidence="1">
    <location>
        <begin position="1"/>
        <end position="41"/>
    </location>
</feature>
<gene>
    <name evidence="2" type="ORF">VDBG_05700</name>
</gene>
<feature type="compositionally biased region" description="Low complexity" evidence="1">
    <location>
        <begin position="361"/>
        <end position="381"/>
    </location>
</feature>
<feature type="region of interest" description="Disordered" evidence="1">
    <location>
        <begin position="422"/>
        <end position="477"/>
    </location>
</feature>
<dbReference type="KEGG" id="val:VDBG_05700"/>
<reference evidence="3" key="1">
    <citation type="journal article" date="2011" name="PLoS Pathog.">
        <title>Comparative genomics yields insights into niche adaptation of plant vascular wilt pathogens.</title>
        <authorList>
            <person name="Klosterman S.J."/>
            <person name="Subbarao K.V."/>
            <person name="Kang S."/>
            <person name="Veronese P."/>
            <person name="Gold S.E."/>
            <person name="Thomma B.P.H.J."/>
            <person name="Chen Z."/>
            <person name="Henrissat B."/>
            <person name="Lee Y.-H."/>
            <person name="Park J."/>
            <person name="Garcia-Pedrajas M.D."/>
            <person name="Barbara D.J."/>
            <person name="Anchieta A."/>
            <person name="de Jonge R."/>
            <person name="Santhanam P."/>
            <person name="Maruthachalam K."/>
            <person name="Atallah Z."/>
            <person name="Amyotte S.G."/>
            <person name="Paz Z."/>
            <person name="Inderbitzin P."/>
            <person name="Hayes R.J."/>
            <person name="Heiman D.I."/>
            <person name="Young S."/>
            <person name="Zeng Q."/>
            <person name="Engels R."/>
            <person name="Galagan J."/>
            <person name="Cuomo C.A."/>
            <person name="Dobinson K.F."/>
            <person name="Ma L.-J."/>
        </authorList>
    </citation>
    <scope>NUCLEOTIDE SEQUENCE [LARGE SCALE GENOMIC DNA]</scope>
    <source>
        <strain evidence="3">VaMs.102 / ATCC MYA-4576 / FGSC 10136</strain>
    </source>
</reference>
<accession>C9SLM3</accession>
<dbReference type="OrthoDB" id="5236816at2759"/>
<feature type="region of interest" description="Disordered" evidence="1">
    <location>
        <begin position="345"/>
        <end position="405"/>
    </location>
</feature>
<dbReference type="eggNOG" id="ENOG502RASH">
    <property type="taxonomic scope" value="Eukaryota"/>
</dbReference>
<evidence type="ECO:0000313" key="2">
    <source>
        <dbReference type="EMBL" id="EEY19591.1"/>
    </source>
</evidence>
<dbReference type="Proteomes" id="UP000008698">
    <property type="component" value="Unassembled WGS sequence"/>
</dbReference>
<dbReference type="AlphaFoldDB" id="C9SLM3"/>
<dbReference type="OMA" id="MAQRHFY"/>
<feature type="compositionally biased region" description="Low complexity" evidence="1">
    <location>
        <begin position="1"/>
        <end position="19"/>
    </location>
</feature>
<dbReference type="GeneID" id="9531578"/>
<name>C9SLM3_VERA1</name>
<evidence type="ECO:0000256" key="1">
    <source>
        <dbReference type="SAM" id="MobiDB-lite"/>
    </source>
</evidence>
<sequence>MDATADAAAATPSSSTDSTPNPPSSATPTPPSPVAAAAPVSKRRFTPRRIYRPEANSLYDLMWDEAGSTLFMKPIFWTDMHSRLLDICYVELPRCQNIKATQDFYQASPRAESLCRQLTQLQHPELNGPYETDHIYEAIETLYPSTRLTAAPPRGMIDLNMYFSGLLYPSACRVQLMWECGPAQDALCESFQTISTRPAESLPGSLNASAVVPAGVVRQPRGNRRSQGLFSTNAPSGHWPLAATPRRHAPKPQPAPAFHDVTVHLMTNDDDGNELIVYTGGRHRRLSSSGFHAPNKTPAGKNALGEATLTDLGMKIEYTKVPIWPVVGLKERLGKALGRDLIGDFDENDLDMLGSQKRPSENSSGSSSSSSNNTNSNSNPNKRAAPADDEDGGRARRPSDEQRDEAGLAYEARAKALIASIWDGGSSSGGGGSDSSSDEEHAQTSSNSRKRRRLTNGRRIDESGRQGVAAKSRQLVE</sequence>
<dbReference type="EMBL" id="DS985219">
    <property type="protein sequence ID" value="EEY19591.1"/>
    <property type="molecule type" value="Genomic_DNA"/>
</dbReference>
<protein>
    <submittedName>
        <fullName evidence="2">Uncharacterized protein</fullName>
    </submittedName>
</protein>
<proteinExistence type="predicted"/>
<dbReference type="STRING" id="526221.C9SLM3"/>